<keyword evidence="2" id="KW-1185">Reference proteome</keyword>
<dbReference type="EMBL" id="JAWDGP010007897">
    <property type="protein sequence ID" value="KAK3701180.1"/>
    <property type="molecule type" value="Genomic_DNA"/>
</dbReference>
<proteinExistence type="predicted"/>
<gene>
    <name evidence="1" type="ORF">RRG08_029651</name>
</gene>
<dbReference type="Proteomes" id="UP001283361">
    <property type="component" value="Unassembled WGS sequence"/>
</dbReference>
<evidence type="ECO:0000313" key="1">
    <source>
        <dbReference type="EMBL" id="KAK3701180.1"/>
    </source>
</evidence>
<protein>
    <submittedName>
        <fullName evidence="1">Uncharacterized protein</fullName>
    </submittedName>
</protein>
<dbReference type="AlphaFoldDB" id="A0AAE1CJN1"/>
<evidence type="ECO:0000313" key="2">
    <source>
        <dbReference type="Proteomes" id="UP001283361"/>
    </source>
</evidence>
<accession>A0AAE1CJN1</accession>
<sequence length="115" mass="12399">MHAGKVRPPPVHVVWANSEISALHSPHGPEHSQSPSSRRVCCVGVSWDLSGSQYHQATGQSLSLIVFRLVLFWACAAMVDATVLVKFETSHAFIGCCLRRGLFPLSACPDACVSV</sequence>
<name>A0AAE1CJN1_9GAST</name>
<comment type="caution">
    <text evidence="1">The sequence shown here is derived from an EMBL/GenBank/DDBJ whole genome shotgun (WGS) entry which is preliminary data.</text>
</comment>
<reference evidence="1" key="1">
    <citation type="journal article" date="2023" name="G3 (Bethesda)">
        <title>A reference genome for the long-term kleptoplast-retaining sea slug Elysia crispata morphotype clarki.</title>
        <authorList>
            <person name="Eastman K.E."/>
            <person name="Pendleton A.L."/>
            <person name="Shaikh M.A."/>
            <person name="Suttiyut T."/>
            <person name="Ogas R."/>
            <person name="Tomko P."/>
            <person name="Gavelis G."/>
            <person name="Widhalm J.R."/>
            <person name="Wisecaver J.H."/>
        </authorList>
    </citation>
    <scope>NUCLEOTIDE SEQUENCE</scope>
    <source>
        <strain evidence="1">ECLA1</strain>
    </source>
</reference>
<organism evidence="1 2">
    <name type="scientific">Elysia crispata</name>
    <name type="common">lettuce slug</name>
    <dbReference type="NCBI Taxonomy" id="231223"/>
    <lineage>
        <taxon>Eukaryota</taxon>
        <taxon>Metazoa</taxon>
        <taxon>Spiralia</taxon>
        <taxon>Lophotrochozoa</taxon>
        <taxon>Mollusca</taxon>
        <taxon>Gastropoda</taxon>
        <taxon>Heterobranchia</taxon>
        <taxon>Euthyneura</taxon>
        <taxon>Panpulmonata</taxon>
        <taxon>Sacoglossa</taxon>
        <taxon>Placobranchoidea</taxon>
        <taxon>Plakobranchidae</taxon>
        <taxon>Elysia</taxon>
    </lineage>
</organism>